<dbReference type="PANTHER" id="PTHR30606:SF10">
    <property type="entry name" value="PHOSPHATIDYLINOSITOL MANNOSIDE ACYLTRANSFERASE"/>
    <property type="match status" value="1"/>
</dbReference>
<dbReference type="GO" id="GO:0016746">
    <property type="term" value="F:acyltransferase activity"/>
    <property type="evidence" value="ECO:0007669"/>
    <property type="project" value="UniProtKB-KW"/>
</dbReference>
<comment type="caution">
    <text evidence="7">The sequence shown here is derived from an EMBL/GenBank/DDBJ whole genome shotgun (WGS) entry which is preliminary data.</text>
</comment>
<keyword evidence="8" id="KW-1185">Reference proteome</keyword>
<dbReference type="Proteomes" id="UP000315133">
    <property type="component" value="Unassembled WGS sequence"/>
</dbReference>
<sequence length="261" mass="27167">MSLLDLHRTYGAVHPDLGPVAHLALTVCGVARYAGYWVGLALLPLRRPASLDRLVEGVGAEAVLEGMQQGRGQVLVLLHQGHWEVAGAWAGRRLGGLTTVAEVLRSRPLMAALTRRARAAAGLEVVPVDAGAAGARRLVEVLRGGGAVALLADRDLADRGVRSRRVPVHLAGLPTTLAAGPAELALATGADLRPVTVETLGWGAPRHRVTFGADVPVGPGSRAERVASMTRACADVLGESVRRSTADWHLTAPLVPAGRAS</sequence>
<proteinExistence type="predicted"/>
<dbReference type="PANTHER" id="PTHR30606">
    <property type="entry name" value="LIPID A BIOSYNTHESIS LAUROYL ACYLTRANSFERASE"/>
    <property type="match status" value="1"/>
</dbReference>
<evidence type="ECO:0000313" key="7">
    <source>
        <dbReference type="EMBL" id="TQM96723.1"/>
    </source>
</evidence>
<dbReference type="InterPro" id="IPR004960">
    <property type="entry name" value="LipA_acyltrans"/>
</dbReference>
<name>A0A543KNT2_9MICO</name>
<evidence type="ECO:0000256" key="3">
    <source>
        <dbReference type="ARBA" id="ARBA00022519"/>
    </source>
</evidence>
<keyword evidence="2" id="KW-1003">Cell membrane</keyword>
<dbReference type="RefSeq" id="WP_170233578.1">
    <property type="nucleotide sequence ID" value="NZ_BAAAIL010000004.1"/>
</dbReference>
<dbReference type="AlphaFoldDB" id="A0A543KNT2"/>
<protein>
    <submittedName>
        <fullName evidence="7">KDO2-lipid IV(A) lauroyltransferase</fullName>
    </submittedName>
</protein>
<keyword evidence="6" id="KW-0012">Acyltransferase</keyword>
<keyword evidence="5" id="KW-0472">Membrane</keyword>
<reference evidence="7 8" key="1">
    <citation type="submission" date="2019-06" db="EMBL/GenBank/DDBJ databases">
        <title>Sequencing the genomes of 1000 actinobacteria strains.</title>
        <authorList>
            <person name="Klenk H.-P."/>
        </authorList>
    </citation>
    <scope>NUCLEOTIDE SEQUENCE [LARGE SCALE GENOMIC DNA]</scope>
    <source>
        <strain evidence="7 8">DSM 12362</strain>
    </source>
</reference>
<evidence type="ECO:0000256" key="5">
    <source>
        <dbReference type="ARBA" id="ARBA00023136"/>
    </source>
</evidence>
<dbReference type="GO" id="GO:0009247">
    <property type="term" value="P:glycolipid biosynthetic process"/>
    <property type="evidence" value="ECO:0007669"/>
    <property type="project" value="UniProtKB-ARBA"/>
</dbReference>
<dbReference type="Pfam" id="PF03279">
    <property type="entry name" value="Lip_A_acyltrans"/>
    <property type="match status" value="1"/>
</dbReference>
<evidence type="ECO:0000256" key="1">
    <source>
        <dbReference type="ARBA" id="ARBA00004533"/>
    </source>
</evidence>
<comment type="subcellular location">
    <subcellularLocation>
        <location evidence="1">Cell inner membrane</location>
    </subcellularLocation>
</comment>
<evidence type="ECO:0000313" key="8">
    <source>
        <dbReference type="Proteomes" id="UP000315133"/>
    </source>
</evidence>
<accession>A0A543KNT2</accession>
<dbReference type="EMBL" id="VFPU01000001">
    <property type="protein sequence ID" value="TQM96723.1"/>
    <property type="molecule type" value="Genomic_DNA"/>
</dbReference>
<organism evidence="7 8">
    <name type="scientific">Ornithinimicrobium humiphilum</name>
    <dbReference type="NCBI Taxonomy" id="125288"/>
    <lineage>
        <taxon>Bacteria</taxon>
        <taxon>Bacillati</taxon>
        <taxon>Actinomycetota</taxon>
        <taxon>Actinomycetes</taxon>
        <taxon>Micrococcales</taxon>
        <taxon>Ornithinimicrobiaceae</taxon>
        <taxon>Ornithinimicrobium</taxon>
    </lineage>
</organism>
<keyword evidence="3" id="KW-0997">Cell inner membrane</keyword>
<keyword evidence="4 7" id="KW-0808">Transferase</keyword>
<evidence type="ECO:0000256" key="6">
    <source>
        <dbReference type="ARBA" id="ARBA00023315"/>
    </source>
</evidence>
<gene>
    <name evidence="7" type="ORF">FB476_1613</name>
</gene>
<evidence type="ECO:0000256" key="4">
    <source>
        <dbReference type="ARBA" id="ARBA00022679"/>
    </source>
</evidence>
<dbReference type="CDD" id="cd07984">
    <property type="entry name" value="LPLAT_LABLAT-like"/>
    <property type="match status" value="1"/>
</dbReference>
<evidence type="ECO:0000256" key="2">
    <source>
        <dbReference type="ARBA" id="ARBA00022475"/>
    </source>
</evidence>
<dbReference type="GO" id="GO:0005886">
    <property type="term" value="C:plasma membrane"/>
    <property type="evidence" value="ECO:0007669"/>
    <property type="project" value="UniProtKB-SubCell"/>
</dbReference>